<organism evidence="1 2">
    <name type="scientific">Caerostris extrusa</name>
    <name type="common">Bark spider</name>
    <name type="synonym">Caerostris bankana</name>
    <dbReference type="NCBI Taxonomy" id="172846"/>
    <lineage>
        <taxon>Eukaryota</taxon>
        <taxon>Metazoa</taxon>
        <taxon>Ecdysozoa</taxon>
        <taxon>Arthropoda</taxon>
        <taxon>Chelicerata</taxon>
        <taxon>Arachnida</taxon>
        <taxon>Araneae</taxon>
        <taxon>Araneomorphae</taxon>
        <taxon>Entelegynae</taxon>
        <taxon>Araneoidea</taxon>
        <taxon>Araneidae</taxon>
        <taxon>Caerostris</taxon>
    </lineage>
</organism>
<dbReference type="AlphaFoldDB" id="A0AAV4QVZ7"/>
<comment type="caution">
    <text evidence="1">The sequence shown here is derived from an EMBL/GenBank/DDBJ whole genome shotgun (WGS) entry which is preliminary data.</text>
</comment>
<reference evidence="1 2" key="1">
    <citation type="submission" date="2021-06" db="EMBL/GenBank/DDBJ databases">
        <title>Caerostris extrusa draft genome.</title>
        <authorList>
            <person name="Kono N."/>
            <person name="Arakawa K."/>
        </authorList>
    </citation>
    <scope>NUCLEOTIDE SEQUENCE [LARGE SCALE GENOMIC DNA]</scope>
</reference>
<name>A0AAV4QVZ7_CAEEX</name>
<dbReference type="Proteomes" id="UP001054945">
    <property type="component" value="Unassembled WGS sequence"/>
</dbReference>
<protein>
    <submittedName>
        <fullName evidence="1">Uncharacterized protein</fullName>
    </submittedName>
</protein>
<gene>
    <name evidence="1" type="ORF">CEXT_523041</name>
</gene>
<evidence type="ECO:0000313" key="2">
    <source>
        <dbReference type="Proteomes" id="UP001054945"/>
    </source>
</evidence>
<accession>A0AAV4QVZ7</accession>
<dbReference type="EMBL" id="BPLR01006971">
    <property type="protein sequence ID" value="GIY13650.1"/>
    <property type="molecule type" value="Genomic_DNA"/>
</dbReference>
<evidence type="ECO:0000313" key="1">
    <source>
        <dbReference type="EMBL" id="GIY13650.1"/>
    </source>
</evidence>
<sequence>MGCHHSHTHNGHAHGAYHGHAHNGVSFLVNHLTLPPNFNVYPAERHDESMCHWGRREEVSLDVFLHWDSVGAEALTSANAEMDSTQRRKTHLQRILGRICIQGQNDA</sequence>
<proteinExistence type="predicted"/>
<keyword evidence="2" id="KW-1185">Reference proteome</keyword>